<name>A0A6G1ZLW4_9BACT</name>
<accession>A0A6G1ZLW4</accession>
<organism evidence="1">
    <name type="scientific">Parabacteroides goldsteinii</name>
    <dbReference type="NCBI Taxonomy" id="328812"/>
    <lineage>
        <taxon>Bacteria</taxon>
        <taxon>Pseudomonadati</taxon>
        <taxon>Bacteroidota</taxon>
        <taxon>Bacteroidia</taxon>
        <taxon>Bacteroidales</taxon>
        <taxon>Tannerellaceae</taxon>
        <taxon>Parabacteroides</taxon>
    </lineage>
</organism>
<sequence length="56" mass="6575">MKKFFKQITSWFFRILSTKCPECGAPMVIKKYQTTIKGECFPVLHCTGCNHEYILK</sequence>
<proteinExistence type="predicted"/>
<protein>
    <submittedName>
        <fullName evidence="1">Uncharacterized protein</fullName>
    </submittedName>
</protein>
<comment type="caution">
    <text evidence="1">The sequence shown here is derived from an EMBL/GenBank/DDBJ whole genome shotgun (WGS) entry which is preliminary data.</text>
</comment>
<dbReference type="EMBL" id="WKLP01000066">
    <property type="protein sequence ID" value="MRY14758.1"/>
    <property type="molecule type" value="Genomic_DNA"/>
</dbReference>
<evidence type="ECO:0000313" key="1">
    <source>
        <dbReference type="EMBL" id="MRY14758.1"/>
    </source>
</evidence>
<dbReference type="RefSeq" id="WP_154278257.1">
    <property type="nucleotide sequence ID" value="NZ_CAJSYT010000001.1"/>
</dbReference>
<reference evidence="1" key="1">
    <citation type="journal article" date="2019" name="Nat. Med.">
        <title>A library of human gut bacterial isolates paired with longitudinal multiomics data enables mechanistic microbiome research.</title>
        <authorList>
            <person name="Poyet M."/>
            <person name="Groussin M."/>
            <person name="Gibbons S.M."/>
            <person name="Avila-Pacheco J."/>
            <person name="Jiang X."/>
            <person name="Kearney S.M."/>
            <person name="Perrotta A.R."/>
            <person name="Berdy B."/>
            <person name="Zhao S."/>
            <person name="Lieberman T.D."/>
            <person name="Swanson P.K."/>
            <person name="Smith M."/>
            <person name="Roesemann S."/>
            <person name="Alexander J.E."/>
            <person name="Rich S.A."/>
            <person name="Livny J."/>
            <person name="Vlamakis H."/>
            <person name="Clish C."/>
            <person name="Bullock K."/>
            <person name="Deik A."/>
            <person name="Scott J."/>
            <person name="Pierce K.A."/>
            <person name="Xavier R.J."/>
            <person name="Alm E.J."/>
        </authorList>
    </citation>
    <scope>NUCLEOTIDE SEQUENCE</scope>
    <source>
        <strain evidence="1">BIOML-A4</strain>
    </source>
</reference>
<dbReference type="AlphaFoldDB" id="A0A6G1ZLW4"/>
<gene>
    <name evidence="1" type="ORF">GKE01_25400</name>
</gene>